<dbReference type="InterPro" id="IPR027417">
    <property type="entry name" value="P-loop_NTPase"/>
</dbReference>
<dbReference type="InParanoid" id="C7PYD1"/>
<dbReference type="EMBL" id="CP001700">
    <property type="protein sequence ID" value="ACU75421.1"/>
    <property type="molecule type" value="Genomic_DNA"/>
</dbReference>
<dbReference type="KEGG" id="cai:Caci_6575"/>
<dbReference type="SUPFAM" id="SSF52540">
    <property type="entry name" value="P-loop containing nucleoside triphosphate hydrolases"/>
    <property type="match status" value="1"/>
</dbReference>
<dbReference type="RefSeq" id="WP_015795150.1">
    <property type="nucleotide sequence ID" value="NC_013131.1"/>
</dbReference>
<name>C7PYD1_CATAD</name>
<accession>C7PYD1</accession>
<dbReference type="STRING" id="479433.Caci_6575"/>
<evidence type="ECO:0000313" key="2">
    <source>
        <dbReference type="Proteomes" id="UP000000851"/>
    </source>
</evidence>
<dbReference type="Gene3D" id="3.40.50.300">
    <property type="entry name" value="P-loop containing nucleotide triphosphate hydrolases"/>
    <property type="match status" value="1"/>
</dbReference>
<sequence length="405" mass="45152">MSDTQPVTSIQTDDLEMRVVLVGPMGVGKTSLMTTLADGGAALLGGTRVLLEFDEPTAEMIRTCKAALDGSLATEQFQVNAMRPSQELTEYRYAVNPRISGVDRFRFPLTVLDMPGGWFGPSGIPASLARNREIFDEFLGSASTLLVPIDATVLMEARLQHQVAALPEILRIQDVMSAVERWTKDRRGLDGSPLPATVVLCPVKCETYVHPVGGHANPAADSMRELVDRFYTAALRELLETQQVALGRILYCPVETIGPVRLTRADWVERDGMLECRPSYEKVGGATRRLPHGGEELFAFLCAEVLTRLRSHWFEVAEWERTQAERPVAPPTGAGLFAKAWFYLVDAWDERTDRVLHRQQQSRLLLELAQLDKAVSAIAEREKRAFENRPDNRFAVLYQAAPGWM</sequence>
<gene>
    <name evidence="1" type="ordered locus">Caci_6575</name>
</gene>
<organism evidence="1 2">
    <name type="scientific">Catenulispora acidiphila (strain DSM 44928 / JCM 14897 / NBRC 102108 / NRRL B-24433 / ID139908)</name>
    <dbReference type="NCBI Taxonomy" id="479433"/>
    <lineage>
        <taxon>Bacteria</taxon>
        <taxon>Bacillati</taxon>
        <taxon>Actinomycetota</taxon>
        <taxon>Actinomycetes</taxon>
        <taxon>Catenulisporales</taxon>
        <taxon>Catenulisporaceae</taxon>
        <taxon>Catenulispora</taxon>
    </lineage>
</organism>
<dbReference type="AlphaFoldDB" id="C7PYD1"/>
<proteinExistence type="predicted"/>
<dbReference type="eggNOG" id="COG1100">
    <property type="taxonomic scope" value="Bacteria"/>
</dbReference>
<reference evidence="1 2" key="1">
    <citation type="journal article" date="2009" name="Stand. Genomic Sci.">
        <title>Complete genome sequence of Catenulispora acidiphila type strain (ID 139908).</title>
        <authorList>
            <person name="Copeland A."/>
            <person name="Lapidus A."/>
            <person name="Glavina Del Rio T."/>
            <person name="Nolan M."/>
            <person name="Lucas S."/>
            <person name="Chen F."/>
            <person name="Tice H."/>
            <person name="Cheng J.F."/>
            <person name="Bruce D."/>
            <person name="Goodwin L."/>
            <person name="Pitluck S."/>
            <person name="Mikhailova N."/>
            <person name="Pati A."/>
            <person name="Ivanova N."/>
            <person name="Mavromatis K."/>
            <person name="Chen A."/>
            <person name="Palaniappan K."/>
            <person name="Chain P."/>
            <person name="Land M."/>
            <person name="Hauser L."/>
            <person name="Chang Y.J."/>
            <person name="Jeffries C.D."/>
            <person name="Chertkov O."/>
            <person name="Brettin T."/>
            <person name="Detter J.C."/>
            <person name="Han C."/>
            <person name="Ali Z."/>
            <person name="Tindall B.J."/>
            <person name="Goker M."/>
            <person name="Bristow J."/>
            <person name="Eisen J.A."/>
            <person name="Markowitz V."/>
            <person name="Hugenholtz P."/>
            <person name="Kyrpides N.C."/>
            <person name="Klenk H.P."/>
        </authorList>
    </citation>
    <scope>NUCLEOTIDE SEQUENCE [LARGE SCALE GENOMIC DNA]</scope>
    <source>
        <strain evidence="2">DSM 44928 / JCM 14897 / NBRC 102108 / NRRL B-24433 / ID139908</strain>
    </source>
</reference>
<dbReference type="Proteomes" id="UP000000851">
    <property type="component" value="Chromosome"/>
</dbReference>
<dbReference type="OrthoDB" id="9255714at2"/>
<evidence type="ECO:0000313" key="1">
    <source>
        <dbReference type="EMBL" id="ACU75421.1"/>
    </source>
</evidence>
<protein>
    <submittedName>
        <fullName evidence="1">Uncharacterized protein</fullName>
    </submittedName>
</protein>
<keyword evidence="2" id="KW-1185">Reference proteome</keyword>
<dbReference type="HOGENOM" id="CLU_665466_0_0_11"/>